<protein>
    <submittedName>
        <fullName evidence="1">Uncharacterized protein</fullName>
    </submittedName>
</protein>
<evidence type="ECO:0000313" key="1">
    <source>
        <dbReference type="EMBL" id="KAK7381032.1"/>
    </source>
</evidence>
<dbReference type="PANTHER" id="PTHR46328:SF34">
    <property type="entry name" value="PROTEIN FAR1-RELATED SEQUENCE 5-LIKE"/>
    <property type="match status" value="1"/>
</dbReference>
<name>A0AAN9RQT4_PSOTE</name>
<dbReference type="Proteomes" id="UP001386955">
    <property type="component" value="Unassembled WGS sequence"/>
</dbReference>
<accession>A0AAN9RQT4</accession>
<dbReference type="EMBL" id="JAYMYS010000009">
    <property type="protein sequence ID" value="KAK7381032.1"/>
    <property type="molecule type" value="Genomic_DNA"/>
</dbReference>
<gene>
    <name evidence="1" type="ORF">VNO78_33556</name>
</gene>
<organism evidence="1 2">
    <name type="scientific">Psophocarpus tetragonolobus</name>
    <name type="common">Winged bean</name>
    <name type="synonym">Dolichos tetragonolobus</name>
    <dbReference type="NCBI Taxonomy" id="3891"/>
    <lineage>
        <taxon>Eukaryota</taxon>
        <taxon>Viridiplantae</taxon>
        <taxon>Streptophyta</taxon>
        <taxon>Embryophyta</taxon>
        <taxon>Tracheophyta</taxon>
        <taxon>Spermatophyta</taxon>
        <taxon>Magnoliopsida</taxon>
        <taxon>eudicotyledons</taxon>
        <taxon>Gunneridae</taxon>
        <taxon>Pentapetalae</taxon>
        <taxon>rosids</taxon>
        <taxon>fabids</taxon>
        <taxon>Fabales</taxon>
        <taxon>Fabaceae</taxon>
        <taxon>Papilionoideae</taxon>
        <taxon>50 kb inversion clade</taxon>
        <taxon>NPAAA clade</taxon>
        <taxon>indigoferoid/millettioid clade</taxon>
        <taxon>Phaseoleae</taxon>
        <taxon>Psophocarpus</taxon>
    </lineage>
</organism>
<dbReference type="AlphaFoldDB" id="A0AAN9RQT4"/>
<keyword evidence="2" id="KW-1185">Reference proteome</keyword>
<evidence type="ECO:0000313" key="2">
    <source>
        <dbReference type="Proteomes" id="UP001386955"/>
    </source>
</evidence>
<comment type="caution">
    <text evidence="1">The sequence shown here is derived from an EMBL/GenBank/DDBJ whole genome shotgun (WGS) entry which is preliminary data.</text>
</comment>
<proteinExistence type="predicted"/>
<dbReference type="PANTHER" id="PTHR46328">
    <property type="entry name" value="FAR-RED IMPAIRED RESPONSIVE (FAR1) FAMILY PROTEIN-RELATED"/>
    <property type="match status" value="1"/>
</dbReference>
<sequence length="188" mass="20744">MLMQCILSSVAAVIDSLLPNTELDIKGHSLQYAENECPIFPKVVRQDSQAQNPANCSVAGTNKVIDTENEYTGPNDCPFDHSHMEIKDESQTSNIFHDGKFPTNIGSAQLYENPGATSDDISMTSTHVRSDEEIHVASKLGTEFESEDNANKCYSQYAILNAFSIRKDFVNKSRIDGAVIIPTEMVHT</sequence>
<reference evidence="1 2" key="1">
    <citation type="submission" date="2024-01" db="EMBL/GenBank/DDBJ databases">
        <title>The genomes of 5 underutilized Papilionoideae crops provide insights into root nodulation and disease resistanc.</title>
        <authorList>
            <person name="Jiang F."/>
        </authorList>
    </citation>
    <scope>NUCLEOTIDE SEQUENCE [LARGE SCALE GENOMIC DNA]</scope>
    <source>
        <strain evidence="1">DUOXIRENSHENG_FW03</strain>
        <tissue evidence="1">Leaves</tissue>
    </source>
</reference>